<sequence>MSCTHEKTQIWQFLITSEVPSAARGLPNLPASYLGPAARFYELGLQTVSHPDPLIKADAGELRIQLAYQPQRPLKMMAQLIYASNNASDDHSQMVLQQMRVGQVYFMVRIPRLGFFKLQIYALPEGDRNDSLPGVYNYLIEATKTTHRVRGQLMPFPQQFAHWRRSGCFLDSPTEGILGLDASGRLMANPPAELPFSLAVPSAHTVAVVVDDDWTYLEARGDRWEGNVPMRAHWGRQSRLSVCACYSEHDATFSTLLEYSIAH</sequence>
<dbReference type="Pfam" id="PF23265">
    <property type="entry name" value="Ig-like_KY"/>
    <property type="match status" value="1"/>
</dbReference>
<evidence type="ECO:0000259" key="1">
    <source>
        <dbReference type="Pfam" id="PF23265"/>
    </source>
</evidence>
<dbReference type="PANTHER" id="PTHR47020">
    <property type="entry name" value="HILLARIN"/>
    <property type="match status" value="1"/>
</dbReference>
<protein>
    <submittedName>
        <fullName evidence="2">TGc domain-containing protein</fullName>
    </submittedName>
</protein>
<dbReference type="InterPro" id="IPR056564">
    <property type="entry name" value="Ig-like_KY"/>
</dbReference>
<evidence type="ECO:0000313" key="2">
    <source>
        <dbReference type="WBParaSite" id="MCU_004213-RA"/>
    </source>
</evidence>
<proteinExistence type="predicted"/>
<name>A0A5K3EYT7_MESCO</name>
<dbReference type="InterPro" id="IPR053041">
    <property type="entry name" value="Transglut-like_Superfamily_Mod"/>
</dbReference>
<feature type="domain" description="KY-like immunoglobulin-like" evidence="1">
    <location>
        <begin position="38"/>
        <end position="149"/>
    </location>
</feature>
<dbReference type="WBParaSite" id="MCU_004213-RA">
    <property type="protein sequence ID" value="MCU_004213-RA"/>
    <property type="gene ID" value="MCU_004213"/>
</dbReference>
<reference evidence="2" key="1">
    <citation type="submission" date="2019-11" db="UniProtKB">
        <authorList>
            <consortium name="WormBaseParasite"/>
        </authorList>
    </citation>
    <scope>IDENTIFICATION</scope>
</reference>
<dbReference type="AlphaFoldDB" id="A0A5K3EYT7"/>
<organism evidence="2">
    <name type="scientific">Mesocestoides corti</name>
    <name type="common">Flatworm</name>
    <dbReference type="NCBI Taxonomy" id="53468"/>
    <lineage>
        <taxon>Eukaryota</taxon>
        <taxon>Metazoa</taxon>
        <taxon>Spiralia</taxon>
        <taxon>Lophotrochozoa</taxon>
        <taxon>Platyhelminthes</taxon>
        <taxon>Cestoda</taxon>
        <taxon>Eucestoda</taxon>
        <taxon>Cyclophyllidea</taxon>
        <taxon>Mesocestoididae</taxon>
        <taxon>Mesocestoides</taxon>
    </lineage>
</organism>
<dbReference type="PANTHER" id="PTHR47020:SF1">
    <property type="entry name" value="HILLARIN"/>
    <property type="match status" value="1"/>
</dbReference>
<accession>A0A5K3EYT7</accession>